<dbReference type="InterPro" id="IPR000863">
    <property type="entry name" value="Sulfotransferase_dom"/>
</dbReference>
<dbReference type="Proteomes" id="UP000002257">
    <property type="component" value="Chromosome"/>
</dbReference>
<dbReference type="InterPro" id="IPR037359">
    <property type="entry name" value="NST/OST"/>
</dbReference>
<protein>
    <recommendedName>
        <fullName evidence="3">Sulfotransferase domain-containing protein</fullName>
    </recommendedName>
</protein>
<dbReference type="STRING" id="395965.Msil_2737"/>
<dbReference type="KEGG" id="msl:Msil_2737"/>
<evidence type="ECO:0000256" key="1">
    <source>
        <dbReference type="ARBA" id="ARBA00022679"/>
    </source>
</evidence>
<dbReference type="AlphaFoldDB" id="B8ERW1"/>
<dbReference type="OrthoDB" id="981508at2"/>
<accession>B8ERW1</accession>
<dbReference type="PANTHER" id="PTHR10605">
    <property type="entry name" value="HEPARAN SULFATE SULFOTRANSFERASE"/>
    <property type="match status" value="1"/>
</dbReference>
<organism evidence="4 5">
    <name type="scientific">Methylocella silvestris (strain DSM 15510 / CIP 108128 / LMG 27833 / NCIMB 13906 / BL2)</name>
    <dbReference type="NCBI Taxonomy" id="395965"/>
    <lineage>
        <taxon>Bacteria</taxon>
        <taxon>Pseudomonadati</taxon>
        <taxon>Pseudomonadota</taxon>
        <taxon>Alphaproteobacteria</taxon>
        <taxon>Hyphomicrobiales</taxon>
        <taxon>Beijerinckiaceae</taxon>
        <taxon>Methylocella</taxon>
    </lineage>
</organism>
<dbReference type="Pfam" id="PF00685">
    <property type="entry name" value="Sulfotransfer_1"/>
    <property type="match status" value="1"/>
</dbReference>
<evidence type="ECO:0000259" key="3">
    <source>
        <dbReference type="Pfam" id="PF00685"/>
    </source>
</evidence>
<reference evidence="4 5" key="1">
    <citation type="journal article" date="2010" name="J. Bacteriol.">
        <title>Complete genome sequence of the aerobic facultative methanotroph Methylocella silvestris BL2.</title>
        <authorList>
            <person name="Chen Y."/>
            <person name="Crombie A."/>
            <person name="Rahman M.T."/>
            <person name="Dedysh S.N."/>
            <person name="Liesack W."/>
            <person name="Stott M.B."/>
            <person name="Alam M."/>
            <person name="Theisen A.R."/>
            <person name="Murrell J.C."/>
            <person name="Dunfield P.F."/>
        </authorList>
    </citation>
    <scope>NUCLEOTIDE SEQUENCE [LARGE SCALE GENOMIC DNA]</scope>
    <source>
        <strain evidence="5">DSM 15510 / CIP 108128 / LMG 27833 / NCIMB 13906 / BL2</strain>
    </source>
</reference>
<dbReference type="SUPFAM" id="SSF52540">
    <property type="entry name" value="P-loop containing nucleoside triphosphate hydrolases"/>
    <property type="match status" value="1"/>
</dbReference>
<gene>
    <name evidence="4" type="ordered locus">Msil_2737</name>
</gene>
<keyword evidence="5" id="KW-1185">Reference proteome</keyword>
<dbReference type="eggNOG" id="ENOG5032T1Y">
    <property type="taxonomic scope" value="Bacteria"/>
</dbReference>
<evidence type="ECO:0000313" key="5">
    <source>
        <dbReference type="Proteomes" id="UP000002257"/>
    </source>
</evidence>
<sequence length="287" mass="33919">MKALDNLWLNVGAMKSGTSWLARQFEDHPDVFLTPIKEIHYFAHVHSPVKFLDRNGRVEALKTYINWVSTDLHPDILKFNLRWFESYLDEPVDDIWFRNLYKDRGAKRYCAEFSNITAVLDETAWAHIKNISDNVKVTYTMRDPFVRLWSHTRFQAQINGVFHQIPTWRETEYRAFFDSGDLLQHSCYSHTISKLRHNLEPHQYRLIYFEDFRDNPLKELRGVEQFLSIEQKDYFNLEFHNPSLPLGIPGQFLLAAQRAIGSEFDSLDHLGARIPTSWTLPERVSKE</sequence>
<proteinExistence type="predicted"/>
<dbReference type="PANTHER" id="PTHR10605:SF56">
    <property type="entry name" value="BIFUNCTIONAL HEPARAN SULFATE N-DEACETYLASE_N-SULFOTRANSFERASE"/>
    <property type="match status" value="1"/>
</dbReference>
<dbReference type="Gene3D" id="3.40.50.300">
    <property type="entry name" value="P-loop containing nucleotide triphosphate hydrolases"/>
    <property type="match status" value="1"/>
</dbReference>
<dbReference type="EMBL" id="CP001280">
    <property type="protein sequence ID" value="ACK51659.1"/>
    <property type="molecule type" value="Genomic_DNA"/>
</dbReference>
<dbReference type="HOGENOM" id="CLU_017703_3_1_5"/>
<keyword evidence="2" id="KW-0325">Glycoprotein</keyword>
<dbReference type="GO" id="GO:0008146">
    <property type="term" value="F:sulfotransferase activity"/>
    <property type="evidence" value="ECO:0007669"/>
    <property type="project" value="InterPro"/>
</dbReference>
<name>B8ERW1_METSB</name>
<evidence type="ECO:0000256" key="2">
    <source>
        <dbReference type="ARBA" id="ARBA00023180"/>
    </source>
</evidence>
<evidence type="ECO:0000313" key="4">
    <source>
        <dbReference type="EMBL" id="ACK51659.1"/>
    </source>
</evidence>
<keyword evidence="1" id="KW-0808">Transferase</keyword>
<feature type="domain" description="Sulfotransferase" evidence="3">
    <location>
        <begin position="11"/>
        <end position="230"/>
    </location>
</feature>
<dbReference type="RefSeq" id="WP_012591728.1">
    <property type="nucleotide sequence ID" value="NC_011666.1"/>
</dbReference>
<dbReference type="InterPro" id="IPR027417">
    <property type="entry name" value="P-loop_NTPase"/>
</dbReference>